<protein>
    <submittedName>
        <fullName evidence="1">Uncharacterized protein</fullName>
    </submittedName>
</protein>
<reference evidence="1 2" key="1">
    <citation type="journal article" date="2022" name="DNA Res.">
        <title>Chromosomal-level genome assembly of the orchid tree Bauhinia variegata (Leguminosae; Cercidoideae) supports the allotetraploid origin hypothesis of Bauhinia.</title>
        <authorList>
            <person name="Zhong Y."/>
            <person name="Chen Y."/>
            <person name="Zheng D."/>
            <person name="Pang J."/>
            <person name="Liu Y."/>
            <person name="Luo S."/>
            <person name="Meng S."/>
            <person name="Qian L."/>
            <person name="Wei D."/>
            <person name="Dai S."/>
            <person name="Zhou R."/>
        </authorList>
    </citation>
    <scope>NUCLEOTIDE SEQUENCE [LARGE SCALE GENOMIC DNA]</scope>
    <source>
        <strain evidence="1">BV-YZ2020</strain>
    </source>
</reference>
<proteinExistence type="predicted"/>
<accession>A0ACB9Q586</accession>
<sequence length="368" mass="41253">MASSRIHISFLLFHGLFYLPTLSHAITCFPQSHTALFIFGDSLFDAGNNNYINSIPFAQANYPPYGKTFFNYSSGRFSDGRIIPDFITEYAELPLIPPYLHPDYHQLYVYGVNFASGGAGVLAETRQGQVIDLQTQVNNFIEVYKLLRQNLGDTEAKKLLSRSIYIFSVGGNDYATHSATKSTIPDPLQGFVATVIGKLITVIQEIYEIGGRKFGFVNVAPLNCFPFSRITGNASLDSCQEEQISVLARLHNNALTIMLEMLEKQLNGFKYSVFDFYNQLLQVMMYPSKYGFKEGEVACCGGGPYRGDYSCGGQRGIEEYELCKNASEYVFFDSIHTTEEASKHFAQLFWSGNNDTTKPYNLKSLIDV</sequence>
<dbReference type="Proteomes" id="UP000828941">
    <property type="component" value="Chromosome 2"/>
</dbReference>
<evidence type="ECO:0000313" key="2">
    <source>
        <dbReference type="Proteomes" id="UP000828941"/>
    </source>
</evidence>
<name>A0ACB9Q586_BAUVA</name>
<organism evidence="1 2">
    <name type="scientific">Bauhinia variegata</name>
    <name type="common">Purple orchid tree</name>
    <name type="synonym">Phanera variegata</name>
    <dbReference type="NCBI Taxonomy" id="167791"/>
    <lineage>
        <taxon>Eukaryota</taxon>
        <taxon>Viridiplantae</taxon>
        <taxon>Streptophyta</taxon>
        <taxon>Embryophyta</taxon>
        <taxon>Tracheophyta</taxon>
        <taxon>Spermatophyta</taxon>
        <taxon>Magnoliopsida</taxon>
        <taxon>eudicotyledons</taxon>
        <taxon>Gunneridae</taxon>
        <taxon>Pentapetalae</taxon>
        <taxon>rosids</taxon>
        <taxon>fabids</taxon>
        <taxon>Fabales</taxon>
        <taxon>Fabaceae</taxon>
        <taxon>Cercidoideae</taxon>
        <taxon>Cercideae</taxon>
        <taxon>Bauhiniinae</taxon>
        <taxon>Bauhinia</taxon>
    </lineage>
</organism>
<comment type="caution">
    <text evidence="1">The sequence shown here is derived from an EMBL/GenBank/DDBJ whole genome shotgun (WGS) entry which is preliminary data.</text>
</comment>
<gene>
    <name evidence="1" type="ORF">L6164_002921</name>
</gene>
<keyword evidence="2" id="KW-1185">Reference proteome</keyword>
<dbReference type="EMBL" id="CM039427">
    <property type="protein sequence ID" value="KAI4354020.1"/>
    <property type="molecule type" value="Genomic_DNA"/>
</dbReference>
<evidence type="ECO:0000313" key="1">
    <source>
        <dbReference type="EMBL" id="KAI4354020.1"/>
    </source>
</evidence>